<dbReference type="InterPro" id="IPR005925">
    <property type="entry name" value="Agmatinase-rel"/>
</dbReference>
<accession>I6YZG8</accession>
<dbReference type="RefSeq" id="WP_014857377.1">
    <property type="nucleotide sequence ID" value="NC_018178.1"/>
</dbReference>
<dbReference type="InterPro" id="IPR020855">
    <property type="entry name" value="Ureohydrolase_Mn_BS"/>
</dbReference>
<dbReference type="SUPFAM" id="SSF52768">
    <property type="entry name" value="Arginase/deacetylase"/>
    <property type="match status" value="1"/>
</dbReference>
<proteinExistence type="inferred from homology"/>
<feature type="binding site" evidence="4">
    <location>
        <position position="139"/>
    </location>
    <ligand>
        <name>Mn(2+)</name>
        <dbReference type="ChEBI" id="CHEBI:29035"/>
        <label>1</label>
    </ligand>
</feature>
<feature type="binding site" evidence="4">
    <location>
        <position position="224"/>
    </location>
    <ligand>
        <name>Mn(2+)</name>
        <dbReference type="ChEBI" id="CHEBI:29035"/>
        <label>1</label>
    </ligand>
</feature>
<dbReference type="OrthoDB" id="9788689at2"/>
<sequence length="296" mass="33364">MKVLGIKKNFLAIEKEYSNYEESEIVILSAPFERTVSYGKGTATGPDEILKASHYVEFYDEEMNRELCFEKGIATLEPLDFKNLSIDKSLKKIYKETARQIDNGKFVVLLGGEHSISSAPAMAFSERFPNLSILQIDAHSDLRDSYNGSKFSHASVMARIAEFNKNIVQVGIRAQCKDEAELRKKFNIKTFYAREIKSGMYGENWQELVVKNLTENVYITFDVDGFDPSLLPATGTPEPGGLFWDETMNLLKIVGAEKNIVGFDVVELAPSKYHPSSNFVAAKLVYKMLNYAFTGR</sequence>
<dbReference type="CDD" id="cd11593">
    <property type="entry name" value="Agmatinase-like_2"/>
    <property type="match status" value="1"/>
</dbReference>
<name>I6YZG8_MELRP</name>
<comment type="similarity">
    <text evidence="1">Belongs to the arginase family. Agmatinase subfamily.</text>
</comment>
<keyword evidence="7" id="KW-1185">Reference proteome</keyword>
<dbReference type="KEGG" id="mro:MROS_2717"/>
<dbReference type="GO" id="GO:0008783">
    <property type="term" value="F:agmatinase activity"/>
    <property type="evidence" value="ECO:0007669"/>
    <property type="project" value="TreeGrafter"/>
</dbReference>
<evidence type="ECO:0000313" key="7">
    <source>
        <dbReference type="Proteomes" id="UP000009011"/>
    </source>
</evidence>
<dbReference type="Pfam" id="PF00491">
    <property type="entry name" value="Arginase"/>
    <property type="match status" value="1"/>
</dbReference>
<evidence type="ECO:0000256" key="3">
    <source>
        <dbReference type="ARBA" id="ARBA00022801"/>
    </source>
</evidence>
<dbReference type="NCBIfam" id="TIGR01230">
    <property type="entry name" value="agmatinase"/>
    <property type="match status" value="1"/>
</dbReference>
<evidence type="ECO:0000256" key="2">
    <source>
        <dbReference type="ARBA" id="ARBA00022723"/>
    </source>
</evidence>
<evidence type="ECO:0000256" key="4">
    <source>
        <dbReference type="PIRSR" id="PIRSR036979-1"/>
    </source>
</evidence>
<dbReference type="GO" id="GO:0046872">
    <property type="term" value="F:metal ion binding"/>
    <property type="evidence" value="ECO:0007669"/>
    <property type="project" value="UniProtKB-KW"/>
</dbReference>
<dbReference type="STRING" id="1191523.MROS_2717"/>
<evidence type="ECO:0000313" key="6">
    <source>
        <dbReference type="EMBL" id="AFN75947.1"/>
    </source>
</evidence>
<feature type="binding site" evidence="4">
    <location>
        <position position="222"/>
    </location>
    <ligand>
        <name>Mn(2+)</name>
        <dbReference type="ChEBI" id="CHEBI:29035"/>
        <label>1</label>
    </ligand>
</feature>
<keyword evidence="3 5" id="KW-0378">Hydrolase</keyword>
<dbReference type="eggNOG" id="COG0010">
    <property type="taxonomic scope" value="Bacteria"/>
</dbReference>
<dbReference type="PATRIC" id="fig|1191523.3.peg.2854"/>
<organism evidence="6 7">
    <name type="scientific">Melioribacter roseus (strain DSM 23840 / JCM 17771 / VKM B-2668 / P3M-2)</name>
    <dbReference type="NCBI Taxonomy" id="1191523"/>
    <lineage>
        <taxon>Bacteria</taxon>
        <taxon>Pseudomonadati</taxon>
        <taxon>Ignavibacteriota</taxon>
        <taxon>Ignavibacteria</taxon>
        <taxon>Ignavibacteriales</taxon>
        <taxon>Melioribacteraceae</taxon>
        <taxon>Melioribacter</taxon>
    </lineage>
</organism>
<dbReference type="PROSITE" id="PS01053">
    <property type="entry name" value="ARGINASE_1"/>
    <property type="match status" value="1"/>
</dbReference>
<dbReference type="EMBL" id="CP003557">
    <property type="protein sequence ID" value="AFN75947.1"/>
    <property type="molecule type" value="Genomic_DNA"/>
</dbReference>
<dbReference type="Gene3D" id="3.40.800.10">
    <property type="entry name" value="Ureohydrolase domain"/>
    <property type="match status" value="1"/>
</dbReference>
<dbReference type="PIRSF" id="PIRSF036979">
    <property type="entry name" value="Arginase"/>
    <property type="match status" value="1"/>
</dbReference>
<dbReference type="AlphaFoldDB" id="I6YZG8"/>
<dbReference type="PANTHER" id="PTHR11358">
    <property type="entry name" value="ARGINASE/AGMATINASE"/>
    <property type="match status" value="1"/>
</dbReference>
<dbReference type="GO" id="GO:0033389">
    <property type="term" value="P:putrescine biosynthetic process from arginine, via agmatine"/>
    <property type="evidence" value="ECO:0007669"/>
    <property type="project" value="TreeGrafter"/>
</dbReference>
<protein>
    <submittedName>
        <fullName evidence="6">Agmatinase, putative</fullName>
    </submittedName>
</protein>
<feature type="binding site" evidence="4">
    <location>
        <position position="114"/>
    </location>
    <ligand>
        <name>Mn(2+)</name>
        <dbReference type="ChEBI" id="CHEBI:29035"/>
        <label>1</label>
    </ligand>
</feature>
<evidence type="ECO:0000256" key="1">
    <source>
        <dbReference type="ARBA" id="ARBA00009227"/>
    </source>
</evidence>
<dbReference type="HOGENOM" id="CLU_039478_0_2_10"/>
<keyword evidence="4" id="KW-0464">Manganese</keyword>
<dbReference type="PROSITE" id="PS51409">
    <property type="entry name" value="ARGINASE_2"/>
    <property type="match status" value="1"/>
</dbReference>
<dbReference type="InterPro" id="IPR006035">
    <property type="entry name" value="Ureohydrolase"/>
</dbReference>
<gene>
    <name evidence="6" type="ordered locus">MROS_2717</name>
</gene>
<comment type="cofactor">
    <cofactor evidence="4">
        <name>Mn(2+)</name>
        <dbReference type="ChEBI" id="CHEBI:29035"/>
    </cofactor>
    <text evidence="4">Binds 2 manganese ions per subunit.</text>
</comment>
<feature type="binding site" evidence="4">
    <location>
        <position position="137"/>
    </location>
    <ligand>
        <name>Mn(2+)</name>
        <dbReference type="ChEBI" id="CHEBI:29035"/>
        <label>1</label>
    </ligand>
</feature>
<dbReference type="PANTHER" id="PTHR11358:SF26">
    <property type="entry name" value="GUANIDINO ACID HYDROLASE, MITOCHONDRIAL"/>
    <property type="match status" value="1"/>
</dbReference>
<keyword evidence="2 4" id="KW-0479">Metal-binding</keyword>
<reference evidence="6 7" key="1">
    <citation type="journal article" date="2013" name="PLoS ONE">
        <title>Genomic analysis of Melioribacter roseus, facultatively anaerobic organotrophic bacterium representing a novel deep lineage within Bacteriodetes/Chlorobi group.</title>
        <authorList>
            <person name="Kadnikov V.V."/>
            <person name="Mardanov A.V."/>
            <person name="Podosokorskaya O.A."/>
            <person name="Gavrilov S.N."/>
            <person name="Kublanov I.V."/>
            <person name="Beletsky A.V."/>
            <person name="Bonch-Osmolovskaya E.A."/>
            <person name="Ravin N.V."/>
        </authorList>
    </citation>
    <scope>NUCLEOTIDE SEQUENCE [LARGE SCALE GENOMIC DNA]</scope>
    <source>
        <strain evidence="7">JCM 17771 / P3M-2</strain>
    </source>
</reference>
<feature type="binding site" evidence="4">
    <location>
        <position position="141"/>
    </location>
    <ligand>
        <name>Mn(2+)</name>
        <dbReference type="ChEBI" id="CHEBI:29035"/>
        <label>1</label>
    </ligand>
</feature>
<evidence type="ECO:0000256" key="5">
    <source>
        <dbReference type="RuleBase" id="RU003684"/>
    </source>
</evidence>
<dbReference type="InterPro" id="IPR023696">
    <property type="entry name" value="Ureohydrolase_dom_sf"/>
</dbReference>
<dbReference type="Proteomes" id="UP000009011">
    <property type="component" value="Chromosome"/>
</dbReference>